<evidence type="ECO:0000313" key="2">
    <source>
        <dbReference type="EMBL" id="QCE11751.1"/>
    </source>
</evidence>
<sequence length="108" mass="12621">MLIRVNRERFSIRLVAMSSSETLLLLLAMNFAHIVLHPLLLFLTTSMQDMLMLMLDFEMDLTFNMTDTNERLLVEDMPVTVAKKPSKDLGKDYSDDLDFDETMFDYMD</sequence>
<dbReference type="Proteomes" id="UP000501690">
    <property type="component" value="Linkage Group LG10"/>
</dbReference>
<keyword evidence="1" id="KW-0812">Transmembrane</keyword>
<evidence type="ECO:0000313" key="3">
    <source>
        <dbReference type="Proteomes" id="UP000501690"/>
    </source>
</evidence>
<dbReference type="AlphaFoldDB" id="A0A4D6NFN7"/>
<feature type="transmembrane region" description="Helical" evidence="1">
    <location>
        <begin position="23"/>
        <end position="44"/>
    </location>
</feature>
<protein>
    <submittedName>
        <fullName evidence="2">Uncharacterized protein</fullName>
    </submittedName>
</protein>
<organism evidence="2 3">
    <name type="scientific">Vigna unguiculata</name>
    <name type="common">Cowpea</name>
    <dbReference type="NCBI Taxonomy" id="3917"/>
    <lineage>
        <taxon>Eukaryota</taxon>
        <taxon>Viridiplantae</taxon>
        <taxon>Streptophyta</taxon>
        <taxon>Embryophyta</taxon>
        <taxon>Tracheophyta</taxon>
        <taxon>Spermatophyta</taxon>
        <taxon>Magnoliopsida</taxon>
        <taxon>eudicotyledons</taxon>
        <taxon>Gunneridae</taxon>
        <taxon>Pentapetalae</taxon>
        <taxon>rosids</taxon>
        <taxon>fabids</taxon>
        <taxon>Fabales</taxon>
        <taxon>Fabaceae</taxon>
        <taxon>Papilionoideae</taxon>
        <taxon>50 kb inversion clade</taxon>
        <taxon>NPAAA clade</taxon>
        <taxon>indigoferoid/millettioid clade</taxon>
        <taxon>Phaseoleae</taxon>
        <taxon>Vigna</taxon>
    </lineage>
</organism>
<evidence type="ECO:0000256" key="1">
    <source>
        <dbReference type="SAM" id="Phobius"/>
    </source>
</evidence>
<gene>
    <name evidence="2" type="ORF">DEO72_LG10g2988</name>
</gene>
<name>A0A4D6NFN7_VIGUN</name>
<keyword evidence="3" id="KW-1185">Reference proteome</keyword>
<keyword evidence="1" id="KW-0472">Membrane</keyword>
<dbReference type="EMBL" id="CP039354">
    <property type="protein sequence ID" value="QCE11751.1"/>
    <property type="molecule type" value="Genomic_DNA"/>
</dbReference>
<keyword evidence="1" id="KW-1133">Transmembrane helix</keyword>
<proteinExistence type="predicted"/>
<accession>A0A4D6NFN7</accession>
<reference evidence="2 3" key="1">
    <citation type="submission" date="2019-04" db="EMBL/GenBank/DDBJ databases">
        <title>An improved genome assembly and genetic linkage map for asparagus bean, Vigna unguiculata ssp. sesquipedialis.</title>
        <authorList>
            <person name="Xia Q."/>
            <person name="Zhang R."/>
            <person name="Dong Y."/>
        </authorList>
    </citation>
    <scope>NUCLEOTIDE SEQUENCE [LARGE SCALE GENOMIC DNA]</scope>
    <source>
        <tissue evidence="2">Leaf</tissue>
    </source>
</reference>